<reference evidence="2" key="1">
    <citation type="submission" date="2022-11" db="UniProtKB">
        <authorList>
            <consortium name="WormBaseParasite"/>
        </authorList>
    </citation>
    <scope>IDENTIFICATION</scope>
</reference>
<organism evidence="1 2">
    <name type="scientific">Panagrolaimus sp. ES5</name>
    <dbReference type="NCBI Taxonomy" id="591445"/>
    <lineage>
        <taxon>Eukaryota</taxon>
        <taxon>Metazoa</taxon>
        <taxon>Ecdysozoa</taxon>
        <taxon>Nematoda</taxon>
        <taxon>Chromadorea</taxon>
        <taxon>Rhabditida</taxon>
        <taxon>Tylenchina</taxon>
        <taxon>Panagrolaimomorpha</taxon>
        <taxon>Panagrolaimoidea</taxon>
        <taxon>Panagrolaimidae</taxon>
        <taxon>Panagrolaimus</taxon>
    </lineage>
</organism>
<name>A0AC34FNR9_9BILA</name>
<proteinExistence type="predicted"/>
<dbReference type="Proteomes" id="UP000887579">
    <property type="component" value="Unplaced"/>
</dbReference>
<sequence>MNISIADAFTTAPKTSRSVVGLTEAERDIGYVNYCVSFACAMFANSLLCYTVYKRSTTLLKSYRKIFVFHMIIDVALSVMLFLTMCQFIGIP</sequence>
<accession>A0AC34FNR9</accession>
<evidence type="ECO:0000313" key="1">
    <source>
        <dbReference type="Proteomes" id="UP000887579"/>
    </source>
</evidence>
<evidence type="ECO:0000313" key="2">
    <source>
        <dbReference type="WBParaSite" id="ES5_v2.g18970.t1"/>
    </source>
</evidence>
<protein>
    <submittedName>
        <fullName evidence="2">Uncharacterized protein</fullName>
    </submittedName>
</protein>
<dbReference type="WBParaSite" id="ES5_v2.g18970.t1">
    <property type="protein sequence ID" value="ES5_v2.g18970.t1"/>
    <property type="gene ID" value="ES5_v2.g18970"/>
</dbReference>